<dbReference type="STRING" id="39060.SAMN05660706_1221"/>
<dbReference type="AlphaFoldDB" id="A0A1I6DZI3"/>
<dbReference type="EMBL" id="FOYM01000022">
    <property type="protein sequence ID" value="SFR10843.1"/>
    <property type="molecule type" value="Genomic_DNA"/>
</dbReference>
<dbReference type="PANTHER" id="PTHR11709">
    <property type="entry name" value="MULTI-COPPER OXIDASE"/>
    <property type="match status" value="1"/>
</dbReference>
<dbReference type="SUPFAM" id="SSF49265">
    <property type="entry name" value="Fibronectin type III"/>
    <property type="match status" value="1"/>
</dbReference>
<dbReference type="SMART" id="SM00060">
    <property type="entry name" value="FN3"/>
    <property type="match status" value="1"/>
</dbReference>
<keyword evidence="2" id="KW-0560">Oxidoreductase</keyword>
<evidence type="ECO:0000256" key="3">
    <source>
        <dbReference type="ARBA" id="ARBA00023008"/>
    </source>
</evidence>
<evidence type="ECO:0000256" key="1">
    <source>
        <dbReference type="ARBA" id="ARBA00022723"/>
    </source>
</evidence>
<evidence type="ECO:0000256" key="2">
    <source>
        <dbReference type="ARBA" id="ARBA00023002"/>
    </source>
</evidence>
<keyword evidence="1" id="KW-0479">Metal-binding</keyword>
<dbReference type="InterPro" id="IPR036116">
    <property type="entry name" value="FN3_sf"/>
</dbReference>
<feature type="domain" description="Fibronectin type-III" evidence="4">
    <location>
        <begin position="322"/>
        <end position="423"/>
    </location>
</feature>
<dbReference type="CDD" id="cd00063">
    <property type="entry name" value="FN3"/>
    <property type="match status" value="1"/>
</dbReference>
<sequence>MMGFINLNLWAKQGTIKFPDEAEVPFWGFATTAGGEPQFPGPEIRARVGDEIIITLNNNLSEFVSLVFPGQESIPSPVKDNGIFVSYNTHAAPGGSVNYTFTATRPGVFLYESGTSPEKQVTMGLYGAIVIHPKGIDNPVHPDYKTAYGSNTGTYFDVEKVLILGEVDSRFNAQIGAGNQFNMLGFEPDHWVINGRSFPHTVLPDQSDFLVNQPVSSKINAATGQKVLLRCVNAGSQNHTFRLEGITARVAAVDSWPLKPRQGSIDATYLKNTITIASGETYDLIFTAEAEGQYYLHDRDLHHLYNVTQFPGGMATRLDVTPPEPVELPEAPSDLTCRASWRPLAVHLNWKDRSTNELGFVLERKTGTEHFQTIAVLSTPNLTNYTDYNVYPLMTYTYRIRAYNSAGFSGYSNRCSAIPCPIPPFYNPWMARSN</sequence>
<dbReference type="Gene3D" id="2.60.40.10">
    <property type="entry name" value="Immunoglobulins"/>
    <property type="match status" value="1"/>
</dbReference>
<dbReference type="Pfam" id="PF07732">
    <property type="entry name" value="Cu-oxidase_3"/>
    <property type="match status" value="1"/>
</dbReference>
<dbReference type="Proteomes" id="UP000199584">
    <property type="component" value="Unassembled WGS sequence"/>
</dbReference>
<evidence type="ECO:0000259" key="4">
    <source>
        <dbReference type="PROSITE" id="PS50853"/>
    </source>
</evidence>
<evidence type="ECO:0000313" key="6">
    <source>
        <dbReference type="Proteomes" id="UP000199584"/>
    </source>
</evidence>
<dbReference type="Gene3D" id="2.60.40.420">
    <property type="entry name" value="Cupredoxins - blue copper proteins"/>
    <property type="match status" value="1"/>
</dbReference>
<dbReference type="GO" id="GO:0016491">
    <property type="term" value="F:oxidoreductase activity"/>
    <property type="evidence" value="ECO:0007669"/>
    <property type="project" value="UniProtKB-KW"/>
</dbReference>
<dbReference type="InterPro" id="IPR003961">
    <property type="entry name" value="FN3_dom"/>
</dbReference>
<dbReference type="PANTHER" id="PTHR11709:SF394">
    <property type="entry name" value="FI03373P-RELATED"/>
    <property type="match status" value="1"/>
</dbReference>
<dbReference type="Pfam" id="PF00394">
    <property type="entry name" value="Cu-oxidase"/>
    <property type="match status" value="1"/>
</dbReference>
<keyword evidence="3" id="KW-0186">Copper</keyword>
<organism evidence="5 6">
    <name type="scientific">Desulfoscipio geothermicus DSM 3669</name>
    <dbReference type="NCBI Taxonomy" id="1121426"/>
    <lineage>
        <taxon>Bacteria</taxon>
        <taxon>Bacillati</taxon>
        <taxon>Bacillota</taxon>
        <taxon>Clostridia</taxon>
        <taxon>Eubacteriales</taxon>
        <taxon>Desulfallaceae</taxon>
        <taxon>Desulfoscipio</taxon>
    </lineage>
</organism>
<name>A0A1I6DZI3_9FIRM</name>
<dbReference type="InterPro" id="IPR013783">
    <property type="entry name" value="Ig-like_fold"/>
</dbReference>
<evidence type="ECO:0000313" key="5">
    <source>
        <dbReference type="EMBL" id="SFR10843.1"/>
    </source>
</evidence>
<dbReference type="InterPro" id="IPR008972">
    <property type="entry name" value="Cupredoxin"/>
</dbReference>
<keyword evidence="6" id="KW-1185">Reference proteome</keyword>
<dbReference type="GO" id="GO:0005507">
    <property type="term" value="F:copper ion binding"/>
    <property type="evidence" value="ECO:0007669"/>
    <property type="project" value="InterPro"/>
</dbReference>
<dbReference type="InterPro" id="IPR011707">
    <property type="entry name" value="Cu-oxidase-like_N"/>
</dbReference>
<dbReference type="SUPFAM" id="SSF49503">
    <property type="entry name" value="Cupredoxins"/>
    <property type="match status" value="2"/>
</dbReference>
<protein>
    <submittedName>
        <fullName evidence="5">Multicopper oxidase</fullName>
    </submittedName>
</protein>
<dbReference type="InterPro" id="IPR001117">
    <property type="entry name" value="Cu-oxidase_2nd"/>
</dbReference>
<reference evidence="6" key="1">
    <citation type="submission" date="2016-10" db="EMBL/GenBank/DDBJ databases">
        <authorList>
            <person name="Varghese N."/>
            <person name="Submissions S."/>
        </authorList>
    </citation>
    <scope>NUCLEOTIDE SEQUENCE [LARGE SCALE GENOMIC DNA]</scope>
    <source>
        <strain evidence="6">DSM 3669</strain>
    </source>
</reference>
<proteinExistence type="predicted"/>
<gene>
    <name evidence="5" type="ORF">SAMN05660706_1221</name>
</gene>
<dbReference type="InterPro" id="IPR045087">
    <property type="entry name" value="Cu-oxidase_fam"/>
</dbReference>
<accession>A0A1I6DZI3</accession>
<dbReference type="PROSITE" id="PS50853">
    <property type="entry name" value="FN3"/>
    <property type="match status" value="1"/>
</dbReference>